<proteinExistence type="predicted"/>
<name>A0AAV4U7G1_9ARAC</name>
<evidence type="ECO:0000313" key="1">
    <source>
        <dbReference type="EMBL" id="GIY53707.1"/>
    </source>
</evidence>
<gene>
    <name evidence="1" type="ORF">CDAR_445621</name>
</gene>
<keyword evidence="2" id="KW-1185">Reference proteome</keyword>
<accession>A0AAV4U7G1</accession>
<evidence type="ECO:0008006" key="3">
    <source>
        <dbReference type="Google" id="ProtNLM"/>
    </source>
</evidence>
<dbReference type="Proteomes" id="UP001054837">
    <property type="component" value="Unassembled WGS sequence"/>
</dbReference>
<sequence length="173" mass="19088">MIKKVAVPYLVPGQDGPKIEGTSPRYEIGDLVDVNCTSAPARSTALLKWFINDKEVAVNKTTPHPPIYYTEDLKASVLGLRFRVEQTMFKSDELRLKCTATLSRVVSLSSDVTVVGGNQQNSGFHVSENTVSVTNPTPRCCVERTLWISIFLTVLSAWYPSDLCAGLLMTSIY</sequence>
<dbReference type="Gene3D" id="2.60.40.10">
    <property type="entry name" value="Immunoglobulins"/>
    <property type="match status" value="1"/>
</dbReference>
<evidence type="ECO:0000313" key="2">
    <source>
        <dbReference type="Proteomes" id="UP001054837"/>
    </source>
</evidence>
<organism evidence="1 2">
    <name type="scientific">Caerostris darwini</name>
    <dbReference type="NCBI Taxonomy" id="1538125"/>
    <lineage>
        <taxon>Eukaryota</taxon>
        <taxon>Metazoa</taxon>
        <taxon>Ecdysozoa</taxon>
        <taxon>Arthropoda</taxon>
        <taxon>Chelicerata</taxon>
        <taxon>Arachnida</taxon>
        <taxon>Araneae</taxon>
        <taxon>Araneomorphae</taxon>
        <taxon>Entelegynae</taxon>
        <taxon>Araneoidea</taxon>
        <taxon>Araneidae</taxon>
        <taxon>Caerostris</taxon>
    </lineage>
</organism>
<dbReference type="InterPro" id="IPR013783">
    <property type="entry name" value="Ig-like_fold"/>
</dbReference>
<dbReference type="AlphaFoldDB" id="A0AAV4U7G1"/>
<protein>
    <recommendedName>
        <fullName evidence="3">CD80-like immunoglobulin C2-set domain-containing protein</fullName>
    </recommendedName>
</protein>
<dbReference type="PANTHER" id="PTHR21261:SF15">
    <property type="entry name" value="BEATEN PATH IIIA, ISOFORM D-RELATED"/>
    <property type="match status" value="1"/>
</dbReference>
<reference evidence="1 2" key="1">
    <citation type="submission" date="2021-06" db="EMBL/GenBank/DDBJ databases">
        <title>Caerostris darwini draft genome.</title>
        <authorList>
            <person name="Kono N."/>
            <person name="Arakawa K."/>
        </authorList>
    </citation>
    <scope>NUCLEOTIDE SEQUENCE [LARGE SCALE GENOMIC DNA]</scope>
</reference>
<dbReference type="PANTHER" id="PTHR21261">
    <property type="entry name" value="BEAT PROTEIN"/>
    <property type="match status" value="1"/>
</dbReference>
<comment type="caution">
    <text evidence="1">The sequence shown here is derived from an EMBL/GenBank/DDBJ whole genome shotgun (WGS) entry which is preliminary data.</text>
</comment>
<dbReference type="EMBL" id="BPLQ01010795">
    <property type="protein sequence ID" value="GIY53707.1"/>
    <property type="molecule type" value="Genomic_DNA"/>
</dbReference>